<proteinExistence type="inferred from homology"/>
<comment type="similarity">
    <text evidence="2">Belongs to the SusD family.</text>
</comment>
<evidence type="ECO:0000256" key="1">
    <source>
        <dbReference type="ARBA" id="ARBA00004442"/>
    </source>
</evidence>
<keyword evidence="4" id="KW-0472">Membrane</keyword>
<dbReference type="EMBL" id="JBHRTA010000061">
    <property type="protein sequence ID" value="MFC3199847.1"/>
    <property type="molecule type" value="Genomic_DNA"/>
</dbReference>
<comment type="caution">
    <text evidence="9">The sequence shown here is derived from an EMBL/GenBank/DDBJ whole genome shotgun (WGS) entry which is preliminary data.</text>
</comment>
<dbReference type="InterPro" id="IPR011990">
    <property type="entry name" value="TPR-like_helical_dom_sf"/>
</dbReference>
<feature type="signal peptide" evidence="6">
    <location>
        <begin position="1"/>
        <end position="23"/>
    </location>
</feature>
<keyword evidence="10" id="KW-1185">Reference proteome</keyword>
<evidence type="ECO:0000259" key="8">
    <source>
        <dbReference type="Pfam" id="PF14322"/>
    </source>
</evidence>
<keyword evidence="3 6" id="KW-0732">Signal</keyword>
<evidence type="ECO:0000256" key="5">
    <source>
        <dbReference type="ARBA" id="ARBA00023237"/>
    </source>
</evidence>
<evidence type="ECO:0000256" key="6">
    <source>
        <dbReference type="SAM" id="SignalP"/>
    </source>
</evidence>
<dbReference type="PROSITE" id="PS51257">
    <property type="entry name" value="PROKAR_LIPOPROTEIN"/>
    <property type="match status" value="1"/>
</dbReference>
<feature type="domain" description="RagB/SusD" evidence="7">
    <location>
        <begin position="338"/>
        <end position="464"/>
    </location>
</feature>
<dbReference type="Pfam" id="PF14322">
    <property type="entry name" value="SusD-like_3"/>
    <property type="match status" value="1"/>
</dbReference>
<keyword evidence="5" id="KW-0998">Cell outer membrane</keyword>
<dbReference type="Proteomes" id="UP001595526">
    <property type="component" value="Unassembled WGS sequence"/>
</dbReference>
<evidence type="ECO:0000313" key="10">
    <source>
        <dbReference type="Proteomes" id="UP001595526"/>
    </source>
</evidence>
<evidence type="ECO:0000256" key="3">
    <source>
        <dbReference type="ARBA" id="ARBA00022729"/>
    </source>
</evidence>
<gene>
    <name evidence="9" type="ORF">ACFOET_19670</name>
</gene>
<organism evidence="9 10">
    <name type="scientific">Parapedobacter deserti</name>
    <dbReference type="NCBI Taxonomy" id="1912957"/>
    <lineage>
        <taxon>Bacteria</taxon>
        <taxon>Pseudomonadati</taxon>
        <taxon>Bacteroidota</taxon>
        <taxon>Sphingobacteriia</taxon>
        <taxon>Sphingobacteriales</taxon>
        <taxon>Sphingobacteriaceae</taxon>
        <taxon>Parapedobacter</taxon>
    </lineage>
</organism>
<protein>
    <submittedName>
        <fullName evidence="9">RagB/SusD family nutrient uptake outer membrane protein</fullName>
    </submittedName>
</protein>
<dbReference type="Gene3D" id="1.25.40.390">
    <property type="match status" value="1"/>
</dbReference>
<accession>A0ABV7JRN4</accession>
<evidence type="ECO:0000256" key="4">
    <source>
        <dbReference type="ARBA" id="ARBA00023136"/>
    </source>
</evidence>
<feature type="chain" id="PRO_5046437868" evidence="6">
    <location>
        <begin position="24"/>
        <end position="464"/>
    </location>
</feature>
<dbReference type="RefSeq" id="WP_379025866.1">
    <property type="nucleotide sequence ID" value="NZ_JBHRTA010000061.1"/>
</dbReference>
<evidence type="ECO:0000256" key="2">
    <source>
        <dbReference type="ARBA" id="ARBA00006275"/>
    </source>
</evidence>
<feature type="domain" description="SusD-like N-terminal" evidence="8">
    <location>
        <begin position="76"/>
        <end position="221"/>
    </location>
</feature>
<evidence type="ECO:0000259" key="7">
    <source>
        <dbReference type="Pfam" id="PF07980"/>
    </source>
</evidence>
<dbReference type="InterPro" id="IPR012944">
    <property type="entry name" value="SusD_RagB_dom"/>
</dbReference>
<dbReference type="SUPFAM" id="SSF48452">
    <property type="entry name" value="TPR-like"/>
    <property type="match status" value="1"/>
</dbReference>
<reference evidence="10" key="1">
    <citation type="journal article" date="2019" name="Int. J. Syst. Evol. Microbiol.">
        <title>The Global Catalogue of Microorganisms (GCM) 10K type strain sequencing project: providing services to taxonomists for standard genome sequencing and annotation.</title>
        <authorList>
            <consortium name="The Broad Institute Genomics Platform"/>
            <consortium name="The Broad Institute Genome Sequencing Center for Infectious Disease"/>
            <person name="Wu L."/>
            <person name="Ma J."/>
        </authorList>
    </citation>
    <scope>NUCLEOTIDE SEQUENCE [LARGE SCALE GENOMIC DNA]</scope>
    <source>
        <strain evidence="10">KCTC 52416</strain>
    </source>
</reference>
<dbReference type="InterPro" id="IPR033985">
    <property type="entry name" value="SusD-like_N"/>
</dbReference>
<comment type="subcellular location">
    <subcellularLocation>
        <location evidence="1">Cell outer membrane</location>
    </subcellularLocation>
</comment>
<sequence length="464" mass="51149">MKMRSIKQSILGLAAAMLASCNALDLGPTDTIDPSRAFRNVNDLNMGLLGAYAVLDFTLIGVTSVVSDEAVMPEENTVSNSDAYRWLYTSSSGSVTSAFAEYYMAIDRANRVLAAMDQVSAANAAEEQLKARYRGELLALRAYAHFELLRAYASAYEPGALGVPYMKESAIGSPTRAPFEAVVANLYGDLATAKSLIPSDFTDRTRITSAAVSAMQARVALYARDWELAHQYASEAIERAPLADRSDFADIWVDQSQAEVIWKLSRVVGDSRIGGFYFREAGGIALYAPSQKLMATYDRNNDIRFSAYVSHQPGRGAGKSEYLVEKYRGGDPDAPGLTDIKLFRTGELYLIKAEALAEDNQISAANEALNTLRSQRIAGYADRHYGGKDDLIQAVYEERYKELAFEGHRFFDLRRRRLPVERSPLDAANTSGALTLTPNQAQYALPIPTDELRVNPNMEQNPNY</sequence>
<evidence type="ECO:0000313" key="9">
    <source>
        <dbReference type="EMBL" id="MFC3199847.1"/>
    </source>
</evidence>
<name>A0ABV7JRN4_9SPHI</name>
<dbReference type="Pfam" id="PF07980">
    <property type="entry name" value="SusD_RagB"/>
    <property type="match status" value="1"/>
</dbReference>